<gene>
    <name evidence="1" type="ORF">HMPREF9446_02942</name>
</gene>
<dbReference type="STRING" id="763034.HMPREF9446_02942"/>
<evidence type="ECO:0000313" key="2">
    <source>
        <dbReference type="Proteomes" id="UP000003416"/>
    </source>
</evidence>
<comment type="caution">
    <text evidence="1">The sequence shown here is derived from an EMBL/GenBank/DDBJ whole genome shotgun (WGS) entry which is preliminary data.</text>
</comment>
<dbReference type="EMBL" id="AFBN01000094">
    <property type="protein sequence ID" value="EGF52590.1"/>
    <property type="molecule type" value="Genomic_DNA"/>
</dbReference>
<keyword evidence="2" id="KW-1185">Reference proteome</keyword>
<dbReference type="Proteomes" id="UP000003416">
    <property type="component" value="Unassembled WGS sequence"/>
</dbReference>
<evidence type="ECO:0000313" key="1">
    <source>
        <dbReference type="EMBL" id="EGF52590.1"/>
    </source>
</evidence>
<dbReference type="eggNOG" id="ENOG5030YDJ">
    <property type="taxonomic scope" value="Bacteria"/>
</dbReference>
<dbReference type="AlphaFoldDB" id="F3PW12"/>
<protein>
    <submittedName>
        <fullName evidence="1">Uncharacterized protein</fullName>
    </submittedName>
</protein>
<organism evidence="1 2">
    <name type="scientific">Bacteroides fluxus YIT 12057</name>
    <dbReference type="NCBI Taxonomy" id="763034"/>
    <lineage>
        <taxon>Bacteria</taxon>
        <taxon>Pseudomonadati</taxon>
        <taxon>Bacteroidota</taxon>
        <taxon>Bacteroidia</taxon>
        <taxon>Bacteroidales</taxon>
        <taxon>Bacteroidaceae</taxon>
        <taxon>Bacteroides</taxon>
    </lineage>
</organism>
<sequence length="45" mass="5495">MFLFNKMQLQSKRFSPNLQHSVSRYCYGFIKDFLLEKNFSNRAFL</sequence>
<reference evidence="1 2" key="1">
    <citation type="submission" date="2011-02" db="EMBL/GenBank/DDBJ databases">
        <authorList>
            <person name="Weinstock G."/>
            <person name="Sodergren E."/>
            <person name="Clifton S."/>
            <person name="Fulton L."/>
            <person name="Fulton B."/>
            <person name="Courtney L."/>
            <person name="Fronick C."/>
            <person name="Harrison M."/>
            <person name="Strong C."/>
            <person name="Farmer C."/>
            <person name="Delahaunty K."/>
            <person name="Markovic C."/>
            <person name="Hall O."/>
            <person name="Minx P."/>
            <person name="Tomlinson C."/>
            <person name="Mitreva M."/>
            <person name="Hou S."/>
            <person name="Chen J."/>
            <person name="Wollam A."/>
            <person name="Pepin K.H."/>
            <person name="Johnson M."/>
            <person name="Bhonagiri V."/>
            <person name="Zhang X."/>
            <person name="Suruliraj S."/>
            <person name="Warren W."/>
            <person name="Chinwalla A."/>
            <person name="Mardis E.R."/>
            <person name="Wilson R.K."/>
        </authorList>
    </citation>
    <scope>NUCLEOTIDE SEQUENCE [LARGE SCALE GENOMIC DNA]</scope>
    <source>
        <strain evidence="1 2">YIT 12057</strain>
    </source>
</reference>
<proteinExistence type="predicted"/>
<name>F3PW12_9BACE</name>
<accession>F3PW12</accession>
<dbReference type="HOGENOM" id="CLU_3340585_0_0_10"/>